<comment type="caution">
    <text evidence="4">The sequence shown here is derived from an EMBL/GenBank/DDBJ whole genome shotgun (WGS) entry which is preliminary data.</text>
</comment>
<sequence>MKLPYSASFSLLALLLAGCQSTPTTTAQVADTNDNNQVQTDVIAPVTAVTEVAVDEEVIPADPPAVEMPEEQELSTTPVSEEPLPPTYDDLWLRIADQLHIEVPDNKRVTSQRNWYKKHPSYMDRVAKRADPYLFLIVEKIEQRGLPLELALLPIVESAFDPFAYSHGRASGIWQFIPGTGKRFGLDQNWWYDGRRDISASTDAALDYLEYLNRYFKGDWLHALAAYNSGEGRVRSAIKKNKRLGKPTDFWSLSLPKETRAYVPKLLALGDLLKRRDEYGMSWMTISNQPKVVEIETGSQIDLALAADLAGLSVDQLHKLNPAFNRWATSPDGPHALLIPVEKAEQFRTKLASLERTERLNWVRHRVKSGDSLNKLAKQYHTSTGVIRDVNKLKGTTIRVGEHLLIPVAASELSSYGFSADQRLAKTQTKPRASQRINYKVKSGDSLWEIAKRHKVNVRQLAKWNGMAPTDTLRLNQKLVIWKKGKPATTGNGNATTRKIAYKVRSGDSLARIASKFKVSISDLMQWNQLDKNKYLQPGQMLRLYVDVTQISS</sequence>
<feature type="domain" description="LysM" evidence="3">
    <location>
        <begin position="363"/>
        <end position="406"/>
    </location>
</feature>
<keyword evidence="2" id="KW-0732">Signal</keyword>
<dbReference type="InterPro" id="IPR018392">
    <property type="entry name" value="LysM"/>
</dbReference>
<dbReference type="GO" id="GO:0008932">
    <property type="term" value="F:lytic endotransglycosylase activity"/>
    <property type="evidence" value="ECO:0007669"/>
    <property type="project" value="TreeGrafter"/>
</dbReference>
<reference evidence="4 5" key="1">
    <citation type="submission" date="2018-07" db="EMBL/GenBank/DDBJ databases">
        <title>Corallincola holothuriorum sp. nov., a new facultative anaerobe isolated from sea cucumber Apostichopus japonicus.</title>
        <authorList>
            <person name="Xia H."/>
        </authorList>
    </citation>
    <scope>NUCLEOTIDE SEQUENCE [LARGE SCALE GENOMIC DNA]</scope>
    <source>
        <strain evidence="4 5">C4</strain>
    </source>
</reference>
<dbReference type="PROSITE" id="PS51782">
    <property type="entry name" value="LYSM"/>
    <property type="match status" value="3"/>
</dbReference>
<dbReference type="CDD" id="cd16894">
    <property type="entry name" value="MltD-like"/>
    <property type="match status" value="1"/>
</dbReference>
<dbReference type="Pfam" id="PF01476">
    <property type="entry name" value="LysM"/>
    <property type="match status" value="3"/>
</dbReference>
<accession>A0A368NLM0</accession>
<dbReference type="PROSITE" id="PS51257">
    <property type="entry name" value="PROKAR_LIPOPROTEIN"/>
    <property type="match status" value="1"/>
</dbReference>
<dbReference type="AlphaFoldDB" id="A0A368NLM0"/>
<dbReference type="Gene3D" id="1.10.530.10">
    <property type="match status" value="1"/>
</dbReference>
<dbReference type="SUPFAM" id="SSF54106">
    <property type="entry name" value="LysM domain"/>
    <property type="match status" value="3"/>
</dbReference>
<dbReference type="PANTHER" id="PTHR33734:SF22">
    <property type="entry name" value="MEMBRANE-BOUND LYTIC MUREIN TRANSGLYCOSYLASE D"/>
    <property type="match status" value="1"/>
</dbReference>
<feature type="signal peptide" evidence="2">
    <location>
        <begin position="1"/>
        <end position="26"/>
    </location>
</feature>
<dbReference type="PROSITE" id="PS00922">
    <property type="entry name" value="TRANSGLYCOSYLASE"/>
    <property type="match status" value="1"/>
</dbReference>
<dbReference type="EMBL" id="QPID01000004">
    <property type="protein sequence ID" value="RCU50319.1"/>
    <property type="molecule type" value="Genomic_DNA"/>
</dbReference>
<proteinExistence type="inferred from homology"/>
<organism evidence="4 5">
    <name type="scientific">Corallincola holothuriorum</name>
    <dbReference type="NCBI Taxonomy" id="2282215"/>
    <lineage>
        <taxon>Bacteria</taxon>
        <taxon>Pseudomonadati</taxon>
        <taxon>Pseudomonadota</taxon>
        <taxon>Gammaproteobacteria</taxon>
        <taxon>Alteromonadales</taxon>
        <taxon>Psychromonadaceae</taxon>
        <taxon>Corallincola</taxon>
    </lineage>
</organism>
<gene>
    <name evidence="4" type="ORF">DU002_07755</name>
</gene>
<evidence type="ECO:0000259" key="3">
    <source>
        <dbReference type="PROSITE" id="PS51782"/>
    </source>
</evidence>
<feature type="chain" id="PRO_5016893155" evidence="2">
    <location>
        <begin position="27"/>
        <end position="553"/>
    </location>
</feature>
<dbReference type="InterPro" id="IPR000189">
    <property type="entry name" value="Transglyc_AS"/>
</dbReference>
<protein>
    <submittedName>
        <fullName evidence="4">LysM peptidoglycan-binding domain-containing protein</fullName>
    </submittedName>
</protein>
<evidence type="ECO:0000256" key="2">
    <source>
        <dbReference type="SAM" id="SignalP"/>
    </source>
</evidence>
<dbReference type="CDD" id="cd00118">
    <property type="entry name" value="LysM"/>
    <property type="match status" value="3"/>
</dbReference>
<dbReference type="RefSeq" id="WP_114337809.1">
    <property type="nucleotide sequence ID" value="NZ_QPID01000004.1"/>
</dbReference>
<dbReference type="InterPro" id="IPR008258">
    <property type="entry name" value="Transglycosylase_SLT_dom_1"/>
</dbReference>
<dbReference type="InterPro" id="IPR023346">
    <property type="entry name" value="Lysozyme-like_dom_sf"/>
</dbReference>
<dbReference type="PANTHER" id="PTHR33734">
    <property type="entry name" value="LYSM DOMAIN-CONTAINING GPI-ANCHORED PROTEIN 2"/>
    <property type="match status" value="1"/>
</dbReference>
<evidence type="ECO:0000313" key="5">
    <source>
        <dbReference type="Proteomes" id="UP000252558"/>
    </source>
</evidence>
<dbReference type="GO" id="GO:0016020">
    <property type="term" value="C:membrane"/>
    <property type="evidence" value="ECO:0007669"/>
    <property type="project" value="InterPro"/>
</dbReference>
<evidence type="ECO:0000313" key="4">
    <source>
        <dbReference type="EMBL" id="RCU50319.1"/>
    </source>
</evidence>
<dbReference type="Proteomes" id="UP000252558">
    <property type="component" value="Unassembled WGS sequence"/>
</dbReference>
<dbReference type="SMART" id="SM00257">
    <property type="entry name" value="LysM"/>
    <property type="match status" value="3"/>
</dbReference>
<dbReference type="Gene3D" id="3.10.350.10">
    <property type="entry name" value="LysM domain"/>
    <property type="match status" value="3"/>
</dbReference>
<feature type="domain" description="LysM" evidence="3">
    <location>
        <begin position="437"/>
        <end position="481"/>
    </location>
</feature>
<dbReference type="Pfam" id="PF01464">
    <property type="entry name" value="SLT"/>
    <property type="match status" value="1"/>
</dbReference>
<dbReference type="FunFam" id="1.10.530.10:FF:000004">
    <property type="entry name" value="Membrane-bound lytic murein transglycosylase D"/>
    <property type="match status" value="1"/>
</dbReference>
<dbReference type="InterPro" id="IPR036779">
    <property type="entry name" value="LysM_dom_sf"/>
</dbReference>
<comment type="similarity">
    <text evidence="1">Belongs to the transglycosylase Slt family.</text>
</comment>
<evidence type="ECO:0000256" key="1">
    <source>
        <dbReference type="ARBA" id="ARBA00007734"/>
    </source>
</evidence>
<dbReference type="GO" id="GO:0000270">
    <property type="term" value="P:peptidoglycan metabolic process"/>
    <property type="evidence" value="ECO:0007669"/>
    <property type="project" value="InterPro"/>
</dbReference>
<dbReference type="SUPFAM" id="SSF53955">
    <property type="entry name" value="Lysozyme-like"/>
    <property type="match status" value="1"/>
</dbReference>
<keyword evidence="5" id="KW-1185">Reference proteome</keyword>
<name>A0A368NLM0_9GAMM</name>
<dbReference type="OrthoDB" id="9815002at2"/>
<feature type="domain" description="LysM" evidence="3">
    <location>
        <begin position="500"/>
        <end position="544"/>
    </location>
</feature>